<dbReference type="AlphaFoldDB" id="A0AAJ0GG35"/>
<accession>A0AAJ0GG35</accession>
<dbReference type="Proteomes" id="UP001271007">
    <property type="component" value="Unassembled WGS sequence"/>
</dbReference>
<gene>
    <name evidence="3" type="ORF">LTR09_002616</name>
</gene>
<name>A0AAJ0GG35_9PEZI</name>
<dbReference type="Pfam" id="PF26640">
    <property type="entry name" value="DUF8212"/>
    <property type="match status" value="1"/>
</dbReference>
<dbReference type="PANTHER" id="PTHR10622:SF10">
    <property type="entry name" value="HET DOMAIN-CONTAINING PROTEIN"/>
    <property type="match status" value="1"/>
</dbReference>
<dbReference type="InterPro" id="IPR058525">
    <property type="entry name" value="DUF8212"/>
</dbReference>
<evidence type="ECO:0000259" key="2">
    <source>
        <dbReference type="Pfam" id="PF26640"/>
    </source>
</evidence>
<protein>
    <recommendedName>
        <fullName evidence="5">Heterokaryon incompatibility domain-containing protein</fullName>
    </recommendedName>
</protein>
<dbReference type="Pfam" id="PF06985">
    <property type="entry name" value="HET"/>
    <property type="match status" value="1"/>
</dbReference>
<feature type="domain" description="Heterokaryon incompatibility" evidence="1">
    <location>
        <begin position="29"/>
        <end position="123"/>
    </location>
</feature>
<feature type="domain" description="DUF8212" evidence="2">
    <location>
        <begin position="245"/>
        <end position="333"/>
    </location>
</feature>
<sequence>MSFPVRLLNTSTFELYKGSHSDVRKDPRYAILSHRWGDDEVELKDLDPVVLRSSTSTNSPAINKIRGACKTAQARKPPIGWLWMDTCCIDKTSAVEETRSINAMFDWYGQAEVCITYLHDVQAFPDPDTAVFKRIRDDKLTDEESEWFERGWTLQELLAPERMDFYDWNWNPMGTREGLAEDIERVTGIATKYLQGPSNLSEASIATKFSWMAGRVTGQVEDIAYSMIGLLNVNMTPQYGEGRKSFMRLQRALVETIADESIFAWTVPPAGLQCFRRSGSASSAPQWHPQEDRWGLLAPSPDCFRDSRDIIIIGRKIVLRPGGGYRFTSQGMHFDLAYAQGRGRFFGSHKSSISFPLNCWKLNSAGKAETVRLRLVSVGQWYQRERCSERLETKAGAKVDNNHVLGRGQLILAPIIVLQPEAPR</sequence>
<dbReference type="PANTHER" id="PTHR10622">
    <property type="entry name" value="HET DOMAIN-CONTAINING PROTEIN"/>
    <property type="match status" value="1"/>
</dbReference>
<proteinExistence type="predicted"/>
<evidence type="ECO:0000259" key="1">
    <source>
        <dbReference type="Pfam" id="PF06985"/>
    </source>
</evidence>
<reference evidence="3" key="1">
    <citation type="submission" date="2023-04" db="EMBL/GenBank/DDBJ databases">
        <title>Black Yeasts Isolated from many extreme environments.</title>
        <authorList>
            <person name="Coleine C."/>
            <person name="Stajich J.E."/>
            <person name="Selbmann L."/>
        </authorList>
    </citation>
    <scope>NUCLEOTIDE SEQUENCE</scope>
    <source>
        <strain evidence="3">CCFEE 5312</strain>
    </source>
</reference>
<evidence type="ECO:0000313" key="3">
    <source>
        <dbReference type="EMBL" id="KAK3056823.1"/>
    </source>
</evidence>
<evidence type="ECO:0008006" key="5">
    <source>
        <dbReference type="Google" id="ProtNLM"/>
    </source>
</evidence>
<dbReference type="InterPro" id="IPR010730">
    <property type="entry name" value="HET"/>
</dbReference>
<keyword evidence="4" id="KW-1185">Reference proteome</keyword>
<organism evidence="3 4">
    <name type="scientific">Extremus antarcticus</name>
    <dbReference type="NCBI Taxonomy" id="702011"/>
    <lineage>
        <taxon>Eukaryota</taxon>
        <taxon>Fungi</taxon>
        <taxon>Dikarya</taxon>
        <taxon>Ascomycota</taxon>
        <taxon>Pezizomycotina</taxon>
        <taxon>Dothideomycetes</taxon>
        <taxon>Dothideomycetidae</taxon>
        <taxon>Mycosphaerellales</taxon>
        <taxon>Extremaceae</taxon>
        <taxon>Extremus</taxon>
    </lineage>
</organism>
<comment type="caution">
    <text evidence="3">The sequence shown here is derived from an EMBL/GenBank/DDBJ whole genome shotgun (WGS) entry which is preliminary data.</text>
</comment>
<dbReference type="EMBL" id="JAWDJX010000005">
    <property type="protein sequence ID" value="KAK3056823.1"/>
    <property type="molecule type" value="Genomic_DNA"/>
</dbReference>
<evidence type="ECO:0000313" key="4">
    <source>
        <dbReference type="Proteomes" id="UP001271007"/>
    </source>
</evidence>